<feature type="region of interest" description="Disordered" evidence="5">
    <location>
        <begin position="36"/>
        <end position="60"/>
    </location>
</feature>
<evidence type="ECO:0000256" key="2">
    <source>
        <dbReference type="ARBA" id="ARBA00004580"/>
    </source>
</evidence>
<sequence>MATITHSDLEASIQQCLCSSENLRAVLRTTAVPAPSRAAVTAQRASTSSGRSGEGGGEGVWGSPALTRIVAVVANGETSGEQASVIIFKPNPSKRTYTTHAIFPICGEFSISMAQSAPPPSHSYHETRPTSNTTALSITLKAGSDTEPLTLLTHDVHRLKVLLGECKKLKEVSEAPSKFIAFQTYSWLAPYTAKDKYPITSTHPHPPSLLTALQPLHTRLSPASAGLPSDDAADVAIIKEEWIVGEGRKGGKVGSRRLRIRMGTFNVNDQMPTQDLGGWLGAARERGKVERKGRGDGEGVRVSYEKVEIPPLDEISPFSMGIKDGVPLDSYLTGKDTATPTSYPGLPPSSSTLSTSSSTTAVNPTPTSSSFYDAVQSVVRAKSADAQTRESSENRASIDTTDAQAPGEHDEEADDPDLIVLGFQELDLSSQAYIHSGTSMAKAEAWERAVGAGLGEKGGRYERLAHKQLVGMYILILVKKELRGRFGESKACSAGTGIMGVMGNKGAVAIQLKYTPSPTSQPVVLTFVNAHLAAFDEQFEKRNFDFQELSRRLGFVESTEGGSGGGGGGGVNGGGSGGNASGSGGNGGGSGGNGVGERTGEGEGIGTSVQSVYESDVLFWMLSDSDVRTMLKDKHWEGKYDVMLQHDQLKYAAKSKKAFEGFLEHPISHLPTYRFNSGLLTDNLGYDVKRKPAWTDRILYLHSRFTNVTQHTYRGHPGITLSDHRPVSAQFTVEFDDLTTDKYHESMHQAFRSVKGMDDDDPDERPAVSVEQMFVEFGKLRYLEAIEKSVVLKNPGKTPCAFRFVPLDVGGPIAPEWITVDPVAGLLLPGASTIVTLRAFVDNRCASRLNLGPKQLNETLILHTANGKDHFISLNADYQYTCFANKLSRLIRLPKSARLLESPDDLLPEDNPLNAPREIMRLVNCMTSDKVAKPFSGKADASLFPVIRECLDTGDDFPFNLEKPEPASTRACATVLLALLESLPEPIIPLSVYPRCMQVMSRDEAFELLDLLPPASVNVWVAITAFLHFIRQHCDDEKAASRKLATLFAPVLLPDGPGMDHRFSPVGKRNLLLHFI</sequence>
<comment type="subcellular location">
    <subcellularLocation>
        <location evidence="2">Cytoplasmic vesicle</location>
        <location evidence="2">Phagosome membrane</location>
    </subcellularLocation>
    <subcellularLocation>
        <location evidence="1">Early endosome membrane</location>
    </subcellularLocation>
</comment>
<dbReference type="Proteomes" id="UP000305067">
    <property type="component" value="Unassembled WGS sequence"/>
</dbReference>
<dbReference type="STRING" id="1884261.A0A5C3Q527"/>
<dbReference type="SMART" id="SM00324">
    <property type="entry name" value="RhoGAP"/>
    <property type="match status" value="1"/>
</dbReference>
<gene>
    <name evidence="7" type="ORF">BDV98DRAFT_597819</name>
</gene>
<evidence type="ECO:0000313" key="8">
    <source>
        <dbReference type="Proteomes" id="UP000305067"/>
    </source>
</evidence>
<evidence type="ECO:0000313" key="7">
    <source>
        <dbReference type="EMBL" id="TFK96237.1"/>
    </source>
</evidence>
<name>A0A5C3Q527_9AGAR</name>
<proteinExistence type="predicted"/>
<reference evidence="7 8" key="1">
    <citation type="journal article" date="2019" name="Nat. Ecol. Evol.">
        <title>Megaphylogeny resolves global patterns of mushroom evolution.</title>
        <authorList>
            <person name="Varga T."/>
            <person name="Krizsan K."/>
            <person name="Foldi C."/>
            <person name="Dima B."/>
            <person name="Sanchez-Garcia M."/>
            <person name="Sanchez-Ramirez S."/>
            <person name="Szollosi G.J."/>
            <person name="Szarkandi J.G."/>
            <person name="Papp V."/>
            <person name="Albert L."/>
            <person name="Andreopoulos W."/>
            <person name="Angelini C."/>
            <person name="Antonin V."/>
            <person name="Barry K.W."/>
            <person name="Bougher N.L."/>
            <person name="Buchanan P."/>
            <person name="Buyck B."/>
            <person name="Bense V."/>
            <person name="Catcheside P."/>
            <person name="Chovatia M."/>
            <person name="Cooper J."/>
            <person name="Damon W."/>
            <person name="Desjardin D."/>
            <person name="Finy P."/>
            <person name="Geml J."/>
            <person name="Haridas S."/>
            <person name="Hughes K."/>
            <person name="Justo A."/>
            <person name="Karasinski D."/>
            <person name="Kautmanova I."/>
            <person name="Kiss B."/>
            <person name="Kocsube S."/>
            <person name="Kotiranta H."/>
            <person name="LaButti K.M."/>
            <person name="Lechner B.E."/>
            <person name="Liimatainen K."/>
            <person name="Lipzen A."/>
            <person name="Lukacs Z."/>
            <person name="Mihaltcheva S."/>
            <person name="Morgado L.N."/>
            <person name="Niskanen T."/>
            <person name="Noordeloos M.E."/>
            <person name="Ohm R.A."/>
            <person name="Ortiz-Santana B."/>
            <person name="Ovrebo C."/>
            <person name="Racz N."/>
            <person name="Riley R."/>
            <person name="Savchenko A."/>
            <person name="Shiryaev A."/>
            <person name="Soop K."/>
            <person name="Spirin V."/>
            <person name="Szebenyi C."/>
            <person name="Tomsovsky M."/>
            <person name="Tulloss R.E."/>
            <person name="Uehling J."/>
            <person name="Grigoriev I.V."/>
            <person name="Vagvolgyi C."/>
            <person name="Papp T."/>
            <person name="Martin F.M."/>
            <person name="Miettinen O."/>
            <person name="Hibbett D.S."/>
            <person name="Nagy L.G."/>
        </authorList>
    </citation>
    <scope>NUCLEOTIDE SEQUENCE [LARGE SCALE GENOMIC DNA]</scope>
    <source>
        <strain evidence="7 8">CBS 309.79</strain>
    </source>
</reference>
<dbReference type="OrthoDB" id="7862313at2759"/>
<feature type="region of interest" description="Disordered" evidence="5">
    <location>
        <begin position="382"/>
        <end position="414"/>
    </location>
</feature>
<dbReference type="Pfam" id="PF00620">
    <property type="entry name" value="RhoGAP"/>
    <property type="match status" value="1"/>
</dbReference>
<dbReference type="PANTHER" id="PTHR11200:SF300">
    <property type="entry name" value="TYPE II INOSITOL 1,4,5-TRISPHOSPHATE 5-PHOSPHATASE"/>
    <property type="match status" value="1"/>
</dbReference>
<dbReference type="InterPro" id="IPR000198">
    <property type="entry name" value="RhoGAP_dom"/>
</dbReference>
<keyword evidence="8" id="KW-1185">Reference proteome</keyword>
<dbReference type="SUPFAM" id="SSF48350">
    <property type="entry name" value="GTPase activation domain, GAP"/>
    <property type="match status" value="1"/>
</dbReference>
<dbReference type="AlphaFoldDB" id="A0A5C3Q527"/>
<dbReference type="Gene3D" id="2.60.40.10">
    <property type="entry name" value="Immunoglobulins"/>
    <property type="match status" value="1"/>
</dbReference>
<dbReference type="GO" id="GO:0046856">
    <property type="term" value="P:phosphatidylinositol dephosphorylation"/>
    <property type="evidence" value="ECO:0007669"/>
    <property type="project" value="InterPro"/>
</dbReference>
<keyword evidence="4" id="KW-0968">Cytoplasmic vesicle</keyword>
<feature type="compositionally biased region" description="Polar residues" evidence="5">
    <location>
        <begin position="394"/>
        <end position="403"/>
    </location>
</feature>
<dbReference type="InterPro" id="IPR036691">
    <property type="entry name" value="Endo/exonu/phosph_ase_sf"/>
</dbReference>
<protein>
    <recommendedName>
        <fullName evidence="6">Rho-GAP domain-containing protein</fullName>
    </recommendedName>
</protein>
<dbReference type="InterPro" id="IPR000300">
    <property type="entry name" value="IPPc"/>
</dbReference>
<feature type="region of interest" description="Disordered" evidence="5">
    <location>
        <begin position="337"/>
        <end position="369"/>
    </location>
</feature>
<dbReference type="InterPro" id="IPR008936">
    <property type="entry name" value="Rho_GTPase_activation_prot"/>
</dbReference>
<evidence type="ECO:0000256" key="3">
    <source>
        <dbReference type="ARBA" id="ARBA00022753"/>
    </source>
</evidence>
<feature type="domain" description="Rho-GAP" evidence="6">
    <location>
        <begin position="885"/>
        <end position="1076"/>
    </location>
</feature>
<dbReference type="PANTHER" id="PTHR11200">
    <property type="entry name" value="INOSITOL 5-PHOSPHATASE"/>
    <property type="match status" value="1"/>
</dbReference>
<dbReference type="Gene3D" id="1.10.555.10">
    <property type="entry name" value="Rho GTPase activation protein"/>
    <property type="match status" value="1"/>
</dbReference>
<evidence type="ECO:0000256" key="4">
    <source>
        <dbReference type="ARBA" id="ARBA00023329"/>
    </source>
</evidence>
<organism evidence="7 8">
    <name type="scientific">Pterulicium gracile</name>
    <dbReference type="NCBI Taxonomy" id="1884261"/>
    <lineage>
        <taxon>Eukaryota</taxon>
        <taxon>Fungi</taxon>
        <taxon>Dikarya</taxon>
        <taxon>Basidiomycota</taxon>
        <taxon>Agaricomycotina</taxon>
        <taxon>Agaricomycetes</taxon>
        <taxon>Agaricomycetidae</taxon>
        <taxon>Agaricales</taxon>
        <taxon>Pleurotineae</taxon>
        <taxon>Pterulaceae</taxon>
        <taxon>Pterulicium</taxon>
    </lineage>
</organism>
<accession>A0A5C3Q527</accession>
<keyword evidence="3" id="KW-0967">Endosome</keyword>
<dbReference type="GO" id="GO:0031901">
    <property type="term" value="C:early endosome membrane"/>
    <property type="evidence" value="ECO:0007669"/>
    <property type="project" value="UniProtKB-SubCell"/>
</dbReference>
<feature type="region of interest" description="Disordered" evidence="5">
    <location>
        <begin position="557"/>
        <end position="605"/>
    </location>
</feature>
<dbReference type="PROSITE" id="PS50238">
    <property type="entry name" value="RHOGAP"/>
    <property type="match status" value="1"/>
</dbReference>
<dbReference type="InterPro" id="IPR046985">
    <property type="entry name" value="IP5"/>
</dbReference>
<feature type="compositionally biased region" description="Gly residues" evidence="5">
    <location>
        <begin position="561"/>
        <end position="605"/>
    </location>
</feature>
<dbReference type="Pfam" id="PF22669">
    <property type="entry name" value="Exo_endo_phos2"/>
    <property type="match status" value="1"/>
</dbReference>
<dbReference type="GO" id="GO:0004439">
    <property type="term" value="F:phosphatidylinositol-4,5-bisphosphate 5-phosphatase activity"/>
    <property type="evidence" value="ECO:0007669"/>
    <property type="project" value="TreeGrafter"/>
</dbReference>
<dbReference type="SUPFAM" id="SSF56219">
    <property type="entry name" value="DNase I-like"/>
    <property type="match status" value="1"/>
</dbReference>
<dbReference type="Gene3D" id="3.60.10.10">
    <property type="entry name" value="Endonuclease/exonuclease/phosphatase"/>
    <property type="match status" value="1"/>
</dbReference>
<dbReference type="SMART" id="SM00128">
    <property type="entry name" value="IPPc"/>
    <property type="match status" value="1"/>
</dbReference>
<evidence type="ECO:0000256" key="5">
    <source>
        <dbReference type="SAM" id="MobiDB-lite"/>
    </source>
</evidence>
<dbReference type="GO" id="GO:0007165">
    <property type="term" value="P:signal transduction"/>
    <property type="evidence" value="ECO:0007669"/>
    <property type="project" value="InterPro"/>
</dbReference>
<evidence type="ECO:0000259" key="6">
    <source>
        <dbReference type="PROSITE" id="PS50238"/>
    </source>
</evidence>
<feature type="compositionally biased region" description="Low complexity" evidence="5">
    <location>
        <begin position="339"/>
        <end position="360"/>
    </location>
</feature>
<dbReference type="InterPro" id="IPR048869">
    <property type="entry name" value="OCRL-1_2_ASH"/>
</dbReference>
<dbReference type="InterPro" id="IPR013783">
    <property type="entry name" value="Ig-like_fold"/>
</dbReference>
<dbReference type="EMBL" id="ML178864">
    <property type="protein sequence ID" value="TFK96237.1"/>
    <property type="molecule type" value="Genomic_DNA"/>
</dbReference>
<evidence type="ECO:0000256" key="1">
    <source>
        <dbReference type="ARBA" id="ARBA00004146"/>
    </source>
</evidence>
<dbReference type="Pfam" id="PF21310">
    <property type="entry name" value="OCRL-like_ASH"/>
    <property type="match status" value="1"/>
</dbReference>